<evidence type="ECO:0000256" key="3">
    <source>
        <dbReference type="ARBA" id="ARBA00006958"/>
    </source>
</evidence>
<evidence type="ECO:0000256" key="4">
    <source>
        <dbReference type="ARBA" id="ARBA00022722"/>
    </source>
</evidence>
<keyword evidence="4" id="KW-0540">Nuclease</keyword>
<organism evidence="9 10">
    <name type="scientific">Mycetomoellerius zeteki</name>
    <dbReference type="NCBI Taxonomy" id="64791"/>
    <lineage>
        <taxon>Eukaryota</taxon>
        <taxon>Metazoa</taxon>
        <taxon>Ecdysozoa</taxon>
        <taxon>Arthropoda</taxon>
        <taxon>Hexapoda</taxon>
        <taxon>Insecta</taxon>
        <taxon>Pterygota</taxon>
        <taxon>Neoptera</taxon>
        <taxon>Endopterygota</taxon>
        <taxon>Hymenoptera</taxon>
        <taxon>Apocrita</taxon>
        <taxon>Aculeata</taxon>
        <taxon>Formicoidea</taxon>
        <taxon>Formicidae</taxon>
        <taxon>Myrmicinae</taxon>
        <taxon>Mycetomoellerius</taxon>
    </lineage>
</organism>
<evidence type="ECO:0000313" key="10">
    <source>
        <dbReference type="Proteomes" id="UP000075809"/>
    </source>
</evidence>
<evidence type="ECO:0000256" key="1">
    <source>
        <dbReference type="ARBA" id="ARBA00001968"/>
    </source>
</evidence>
<sequence length="438" mass="51005">MFTYKYYAWLNKCTTIINKKKLENKRKKILAILAIRELQKEIEKDCHEKLFRIEPIFQKRRTHDFHDAIFPVVSLHESQFRNYFRMTATQFEELLLLIAPQITKQPMIQEPISVEKRLSMTIRFLASGDSMTSMSYQYLIGLTTVSNIIEETCNAIWNTLQQQVLPSSLTKEDWLNIGHDFEELWNFKHCVGAIDVKHILIQCPNDSDSSCFNYKNNHSIVLLGICNAKYIFTFVDIGAYGQRSDGGIFTHSVIGQSFHNKQMNLPEPEPITSDGQSLPYVLVGDEAFQLSDYLLRPYPGRENLTQDKIIFNYRLSRARRTIENTFGVLVNIWKILRQPIICDVKKTMRIVQAIICLHNWLRLQDVEENQYVPSSMIDQDGPNGFIPGSWRKHTEASALRDITKCGTNNSSRQAKRIREEFCQYFNNEGAVPWQFDYC</sequence>
<comment type="similarity">
    <text evidence="3">Belongs to the HARBI1 family.</text>
</comment>
<dbReference type="AlphaFoldDB" id="A0A151WII6"/>
<keyword evidence="5" id="KW-0479">Metal-binding</keyword>
<comment type="cofactor">
    <cofactor evidence="1">
        <name>a divalent metal cation</name>
        <dbReference type="ChEBI" id="CHEBI:60240"/>
    </cofactor>
</comment>
<evidence type="ECO:0000256" key="5">
    <source>
        <dbReference type="ARBA" id="ARBA00022723"/>
    </source>
</evidence>
<gene>
    <name evidence="9" type="ORF">ALC60_13413</name>
</gene>
<evidence type="ECO:0000256" key="2">
    <source>
        <dbReference type="ARBA" id="ARBA00004123"/>
    </source>
</evidence>
<dbReference type="GO" id="GO:0005634">
    <property type="term" value="C:nucleus"/>
    <property type="evidence" value="ECO:0007669"/>
    <property type="project" value="UniProtKB-SubCell"/>
</dbReference>
<dbReference type="KEGG" id="mzt:108729667"/>
<keyword evidence="10" id="KW-1185">Reference proteome</keyword>
<dbReference type="PANTHER" id="PTHR22930">
    <property type="match status" value="1"/>
</dbReference>
<dbReference type="GO" id="GO:0046872">
    <property type="term" value="F:metal ion binding"/>
    <property type="evidence" value="ECO:0007669"/>
    <property type="project" value="UniProtKB-KW"/>
</dbReference>
<dbReference type="Proteomes" id="UP000075809">
    <property type="component" value="Unassembled WGS sequence"/>
</dbReference>
<feature type="domain" description="DDE Tnp4" evidence="8">
    <location>
        <begin position="194"/>
        <end position="359"/>
    </location>
</feature>
<dbReference type="PANTHER" id="PTHR22930:SF269">
    <property type="entry name" value="NUCLEASE HARBI1-LIKE PROTEIN"/>
    <property type="match status" value="1"/>
</dbReference>
<evidence type="ECO:0000256" key="6">
    <source>
        <dbReference type="ARBA" id="ARBA00022801"/>
    </source>
</evidence>
<dbReference type="InterPro" id="IPR027806">
    <property type="entry name" value="HARBI1_dom"/>
</dbReference>
<dbReference type="GO" id="GO:0004518">
    <property type="term" value="F:nuclease activity"/>
    <property type="evidence" value="ECO:0007669"/>
    <property type="project" value="UniProtKB-KW"/>
</dbReference>
<keyword evidence="7" id="KW-0539">Nucleus</keyword>
<dbReference type="OrthoDB" id="8193319at2759"/>
<keyword evidence="6" id="KW-0378">Hydrolase</keyword>
<dbReference type="GO" id="GO:0016787">
    <property type="term" value="F:hydrolase activity"/>
    <property type="evidence" value="ECO:0007669"/>
    <property type="project" value="UniProtKB-KW"/>
</dbReference>
<name>A0A151WII6_9HYME</name>
<dbReference type="STRING" id="64791.A0A151WII6"/>
<dbReference type="Pfam" id="PF13359">
    <property type="entry name" value="DDE_Tnp_4"/>
    <property type="match status" value="1"/>
</dbReference>
<evidence type="ECO:0000259" key="8">
    <source>
        <dbReference type="Pfam" id="PF13359"/>
    </source>
</evidence>
<accession>A0A151WII6</accession>
<evidence type="ECO:0000313" key="9">
    <source>
        <dbReference type="EMBL" id="KYQ47657.1"/>
    </source>
</evidence>
<protein>
    <submittedName>
        <fullName evidence="9">Putative nuclease HARBI1</fullName>
    </submittedName>
</protein>
<dbReference type="InterPro" id="IPR045249">
    <property type="entry name" value="HARBI1-like"/>
</dbReference>
<proteinExistence type="inferred from homology"/>
<reference evidence="9 10" key="1">
    <citation type="submission" date="2015-09" db="EMBL/GenBank/DDBJ databases">
        <title>Trachymyrmex zeteki WGS genome.</title>
        <authorList>
            <person name="Nygaard S."/>
            <person name="Hu H."/>
            <person name="Boomsma J."/>
            <person name="Zhang G."/>
        </authorList>
    </citation>
    <scope>NUCLEOTIDE SEQUENCE [LARGE SCALE GENOMIC DNA]</scope>
    <source>
        <strain evidence="9">Tzet28-1</strain>
        <tissue evidence="9">Whole body</tissue>
    </source>
</reference>
<comment type="subcellular location">
    <subcellularLocation>
        <location evidence="2">Nucleus</location>
    </subcellularLocation>
</comment>
<evidence type="ECO:0000256" key="7">
    <source>
        <dbReference type="ARBA" id="ARBA00023242"/>
    </source>
</evidence>
<dbReference type="EMBL" id="KQ983089">
    <property type="protein sequence ID" value="KYQ47657.1"/>
    <property type="molecule type" value="Genomic_DNA"/>
</dbReference>